<evidence type="ECO:0000256" key="1">
    <source>
        <dbReference type="ARBA" id="ARBA00022490"/>
    </source>
</evidence>
<accession>A0A1T1HD04</accession>
<dbReference type="Gene3D" id="3.40.50.150">
    <property type="entry name" value="Vaccinia Virus protein VP39"/>
    <property type="match status" value="1"/>
</dbReference>
<dbReference type="SUPFAM" id="SSF53335">
    <property type="entry name" value="S-adenosyl-L-methionine-dependent methyltransferases"/>
    <property type="match status" value="1"/>
</dbReference>
<dbReference type="HAMAP" id="MF_01848">
    <property type="entry name" value="23SrRNA_methyltr_F"/>
    <property type="match status" value="1"/>
</dbReference>
<comment type="catalytic activity">
    <reaction evidence="6">
        <text>adenosine(1618) in 23S rRNA + S-adenosyl-L-methionine = N(6)-methyladenosine(1618) in 23S rRNA + S-adenosyl-L-homocysteine + H(+)</text>
        <dbReference type="Rhea" id="RHEA:16497"/>
        <dbReference type="Rhea" id="RHEA-COMP:10229"/>
        <dbReference type="Rhea" id="RHEA-COMP:10231"/>
        <dbReference type="ChEBI" id="CHEBI:15378"/>
        <dbReference type="ChEBI" id="CHEBI:57856"/>
        <dbReference type="ChEBI" id="CHEBI:59789"/>
        <dbReference type="ChEBI" id="CHEBI:74411"/>
        <dbReference type="ChEBI" id="CHEBI:74449"/>
        <dbReference type="EC" id="2.1.1.181"/>
    </reaction>
</comment>
<dbReference type="NCBIfam" id="NF008725">
    <property type="entry name" value="PRK11727.1"/>
    <property type="match status" value="1"/>
</dbReference>
<evidence type="ECO:0000256" key="6">
    <source>
        <dbReference type="HAMAP-Rule" id="MF_01848"/>
    </source>
</evidence>
<sequence length="384" mass="42624">MPASKKNTSPSKANPWQQAKAAKEKAIKKHQAKANGLHPRNPHRGTEGKSDKYDFDKLCQLMPGLKEKLTTTPRGDTSIDFSDPDAVKMLNAGLLYQFYGIQFWDIPPGYLCPAVPGRADYIHNVADLLMASGQRNEPPKGKKITVLDIGTGANCIYPIIGSQAYGWSFVASDSSDIAFNTSKQLVKMNRNLSGRVRCRKQQDESHIFHGVIKKKEVFDLTICNPPFHASAEEAQAASQRKVDNLAKDDAELNEIGKAPLNFGGQQPELWCNGGEVGFLKTMIEESKDFAGQCLWFTSLVSRKENLPELQQMLADAGVAQSKVLEMAHGNKISRILAWSFMIPEEHLEWSEISWDVPADQAQLLRTDTELKVEADLPGEEADDR</sequence>
<comment type="subcellular location">
    <subcellularLocation>
        <location evidence="6">Cytoplasm</location>
    </subcellularLocation>
</comment>
<dbReference type="AlphaFoldDB" id="A0A1T1HD04"/>
<dbReference type="InterPro" id="IPR029063">
    <property type="entry name" value="SAM-dependent_MTases_sf"/>
</dbReference>
<dbReference type="EC" id="2.1.1.181" evidence="6"/>
<dbReference type="Proteomes" id="UP000190064">
    <property type="component" value="Unassembled WGS sequence"/>
</dbReference>
<dbReference type="GO" id="GO:0005737">
    <property type="term" value="C:cytoplasm"/>
    <property type="evidence" value="ECO:0007669"/>
    <property type="project" value="UniProtKB-SubCell"/>
</dbReference>
<keyword evidence="2 6" id="KW-0698">rRNA processing</keyword>
<keyword evidence="3 6" id="KW-0489">Methyltransferase</keyword>
<feature type="compositionally biased region" description="Polar residues" evidence="7">
    <location>
        <begin position="1"/>
        <end position="16"/>
    </location>
</feature>
<evidence type="ECO:0000256" key="5">
    <source>
        <dbReference type="ARBA" id="ARBA00022691"/>
    </source>
</evidence>
<comment type="similarity">
    <text evidence="6">Belongs to the methyltransferase superfamily. METTL16/RlmF family.</text>
</comment>
<dbReference type="Pfam" id="PF05971">
    <property type="entry name" value="Methyltransf_10"/>
    <property type="match status" value="1"/>
</dbReference>
<name>A0A1T1HD04_OCELI</name>
<dbReference type="PIRSF" id="PIRSF029038">
    <property type="entry name" value="Mtase_YbiN_prd"/>
    <property type="match status" value="1"/>
</dbReference>
<dbReference type="GO" id="GO:0070475">
    <property type="term" value="P:rRNA base methylation"/>
    <property type="evidence" value="ECO:0007669"/>
    <property type="project" value="TreeGrafter"/>
</dbReference>
<proteinExistence type="inferred from homology"/>
<keyword evidence="4 6" id="KW-0808">Transferase</keyword>
<dbReference type="CDD" id="cd02440">
    <property type="entry name" value="AdoMet_MTases"/>
    <property type="match status" value="1"/>
</dbReference>
<dbReference type="PANTHER" id="PTHR13393:SF0">
    <property type="entry name" value="RNA N6-ADENOSINE-METHYLTRANSFERASE METTL16"/>
    <property type="match status" value="1"/>
</dbReference>
<dbReference type="GO" id="GO:0052907">
    <property type="term" value="F:23S rRNA (adenine(1618)-N(6))-methyltransferase activity"/>
    <property type="evidence" value="ECO:0007669"/>
    <property type="project" value="UniProtKB-EC"/>
</dbReference>
<dbReference type="RefSeq" id="WP_078318940.1">
    <property type="nucleotide sequence ID" value="NZ_FXTS01000002.1"/>
</dbReference>
<protein>
    <recommendedName>
        <fullName evidence="6">Ribosomal RNA large subunit methyltransferase F</fullName>
        <ecNumber evidence="6">2.1.1.181</ecNumber>
    </recommendedName>
    <alternativeName>
        <fullName evidence="6">23S rRNA mA1618 methyltransferase</fullName>
    </alternativeName>
    <alternativeName>
        <fullName evidence="6">rRNA adenine N-6-methyltransferase</fullName>
    </alternativeName>
</protein>
<organism evidence="8 9">
    <name type="scientific">Oceanospirillum linum</name>
    <dbReference type="NCBI Taxonomy" id="966"/>
    <lineage>
        <taxon>Bacteria</taxon>
        <taxon>Pseudomonadati</taxon>
        <taxon>Pseudomonadota</taxon>
        <taxon>Gammaproteobacteria</taxon>
        <taxon>Oceanospirillales</taxon>
        <taxon>Oceanospirillaceae</taxon>
        <taxon>Oceanospirillum</taxon>
    </lineage>
</organism>
<dbReference type="InterPro" id="IPR016909">
    <property type="entry name" value="rRNA_lsu_MeTfrase_F"/>
</dbReference>
<reference evidence="8" key="1">
    <citation type="submission" date="2017-02" db="EMBL/GenBank/DDBJ databases">
        <title>Draft Genome Sequence of the Salt Water Bacterium Oceanospirillum linum ATCC 11336.</title>
        <authorList>
            <person name="Trachtenberg A.M."/>
            <person name="Carney J.G."/>
            <person name="Linnane J.D."/>
            <person name="Rheaume B.A."/>
            <person name="Pitts N.L."/>
            <person name="Mykles D.L."/>
            <person name="Maclea K.S."/>
        </authorList>
    </citation>
    <scope>NUCLEOTIDE SEQUENCE [LARGE SCALE GENOMIC DNA]</scope>
    <source>
        <strain evidence="8">ATCC 11336</strain>
    </source>
</reference>
<keyword evidence="9" id="KW-1185">Reference proteome</keyword>
<evidence type="ECO:0000313" key="8">
    <source>
        <dbReference type="EMBL" id="OOV87607.1"/>
    </source>
</evidence>
<dbReference type="STRING" id="966.BTA35_0206110"/>
<gene>
    <name evidence="6" type="primary">rlmF</name>
    <name evidence="8" type="ORF">BTA35_0206110</name>
</gene>
<dbReference type="EMBL" id="MTSD02000002">
    <property type="protein sequence ID" value="OOV87607.1"/>
    <property type="molecule type" value="Genomic_DNA"/>
</dbReference>
<evidence type="ECO:0000256" key="2">
    <source>
        <dbReference type="ARBA" id="ARBA00022552"/>
    </source>
</evidence>
<keyword evidence="5 6" id="KW-0949">S-adenosyl-L-methionine</keyword>
<dbReference type="PANTHER" id="PTHR13393">
    <property type="entry name" value="SAM-DEPENDENT METHYLTRANSFERASE"/>
    <property type="match status" value="1"/>
</dbReference>
<evidence type="ECO:0000256" key="3">
    <source>
        <dbReference type="ARBA" id="ARBA00022603"/>
    </source>
</evidence>
<keyword evidence="1 6" id="KW-0963">Cytoplasm</keyword>
<evidence type="ECO:0000256" key="7">
    <source>
        <dbReference type="SAM" id="MobiDB-lite"/>
    </source>
</evidence>
<evidence type="ECO:0000313" key="9">
    <source>
        <dbReference type="Proteomes" id="UP000190064"/>
    </source>
</evidence>
<comment type="function">
    <text evidence="6">Specifically methylates the adenine in position 1618 of 23S rRNA.</text>
</comment>
<comment type="caution">
    <text evidence="8">The sequence shown here is derived from an EMBL/GenBank/DDBJ whole genome shotgun (WGS) entry which is preliminary data.</text>
</comment>
<dbReference type="InterPro" id="IPR010286">
    <property type="entry name" value="METTL16/RlmF"/>
</dbReference>
<evidence type="ECO:0000256" key="4">
    <source>
        <dbReference type="ARBA" id="ARBA00022679"/>
    </source>
</evidence>
<feature type="region of interest" description="Disordered" evidence="7">
    <location>
        <begin position="1"/>
        <end position="52"/>
    </location>
</feature>